<proteinExistence type="predicted"/>
<feature type="compositionally biased region" description="Low complexity" evidence="1">
    <location>
        <begin position="940"/>
        <end position="951"/>
    </location>
</feature>
<dbReference type="Proteomes" id="UP001530293">
    <property type="component" value="Unassembled WGS sequence"/>
</dbReference>
<sequence>MISSSLRRSHCCPTLGQTAFRRRRFHHARGGQPTIITSSTKRKSDNSIHVHRLWVESIDRSIVGIATFPTRTLTTSSACATTSQQQLIAPQQSVDDISAPTPEETTTTFSSYSTTNPHLLLTPKDFLVEVFQKNGIPNANEYFHHERKQGTKIWYTATFTDPVTNEIFYSGLERRTFFVKRKSPPKSKMRVIDGRVHCAGPALAEHAAAARAIDCYIFREGGSSAVETQQLCLESPYHHMIEAANNNSQTAIENDDNNNHHHTTSHRNQLLISHAVTFILQRLLTPSRLLITKFGLNIYPTKNFKTHPKEHEGELWFTATFTDPMTKEVFPSGLVVSEMDVKETDTALSLHRARAVYVDGSVCYRKASLARQAAAARAIDCYAYREESAGIGGRRITPAAGAIRLCIEHPYLISSDEEMPPIDYDAILSRRNALLTSSGEDDVFQIESSDNGEVPLAITSEGERSAISARIDEVETSDDVLPALPVSLADTNTEIKQLHNLSTMGRILEIWTDTAASSNTSSDDNLHSESYSSSVNNDSPSAKIKSILDWYERVISEPRTKSELSVATCRKLLVSLGRANMEQDGNQVVSVEKEARKILGRILKSSDSSHLDADLLNSYLHCLDRCDPERSAVYAEELLQCMREQSEHKSLNRISLPRPNVETYNVVMDLWALMDGTEGRNGVNRIYSLLEASALSGEELSPRPNSTTFKTIIAVNSKKDGQFSFEQAKLWLLKIKEVSESISGEAKFTSDVDIFTAALKARSMSFDDREVNPQYSTSWLSYGNPYAGGFKSVDEQSRREATDIAPWLLYAEDMGVTPNIEMYEAVIRAWINTGTRDGLIMAEDWAKRAVSSGSPIRLETFHPIIASWALCQFDRAPARVKEWIHQLNGLSATHPHLKPDLSMISALFVAWVNVQAGIIAKSNQAKKSSSASDGRLNGTSVDSSHQSSDGSKVSQDVDLVFVAAQNCLEQLNTVLSEGNEREYSQDTVALNSMVGNTIKTWGCASRFALLHPTTSSASRDASHGVQEMLKISKIVKDRAGFDNVNNNDFDDDEQAYFNFQLIGQSYAEIISQLHQIDSVLVESTVTKKKDGVSTSPTSFFSKEIAHVERMLNEFDMYSKKLSPRGNYTSESTALRHRLYKEILIGCTKLTSPSDYGHGIRLCKLIMDQLSWQEANCNYDDNSGKYINVRDRPNITDLYTDMALLTSTMIPIPQERAYVLTTIWQNAKLFFRQKLDRSTHRSTYYRNSYATVNQSRLIGSMRMAMGDWEGTKSFIPNLDEWRSLPTIRTRARGNTWLAFVQDLLKNSA</sequence>
<evidence type="ECO:0000313" key="2">
    <source>
        <dbReference type="EMBL" id="KAL3763381.1"/>
    </source>
</evidence>
<protein>
    <recommendedName>
        <fullName evidence="4">DRBM domain-containing protein</fullName>
    </recommendedName>
</protein>
<accession>A0ABD3MGZ6</accession>
<feature type="region of interest" description="Disordered" evidence="1">
    <location>
        <begin position="518"/>
        <end position="540"/>
    </location>
</feature>
<reference evidence="2 3" key="1">
    <citation type="submission" date="2024-10" db="EMBL/GenBank/DDBJ databases">
        <title>Updated reference genomes for cyclostephanoid diatoms.</title>
        <authorList>
            <person name="Roberts W.R."/>
            <person name="Alverson A.J."/>
        </authorList>
    </citation>
    <scope>NUCLEOTIDE SEQUENCE [LARGE SCALE GENOMIC DNA]</scope>
    <source>
        <strain evidence="2 3">AJA232-27</strain>
    </source>
</reference>
<dbReference type="EMBL" id="JALLBG020000123">
    <property type="protein sequence ID" value="KAL3763381.1"/>
    <property type="molecule type" value="Genomic_DNA"/>
</dbReference>
<organism evidence="2 3">
    <name type="scientific">Discostella pseudostelligera</name>
    <dbReference type="NCBI Taxonomy" id="259834"/>
    <lineage>
        <taxon>Eukaryota</taxon>
        <taxon>Sar</taxon>
        <taxon>Stramenopiles</taxon>
        <taxon>Ochrophyta</taxon>
        <taxon>Bacillariophyta</taxon>
        <taxon>Coscinodiscophyceae</taxon>
        <taxon>Thalassiosirophycidae</taxon>
        <taxon>Stephanodiscales</taxon>
        <taxon>Stephanodiscaceae</taxon>
        <taxon>Discostella</taxon>
    </lineage>
</organism>
<evidence type="ECO:0008006" key="4">
    <source>
        <dbReference type="Google" id="ProtNLM"/>
    </source>
</evidence>
<feature type="region of interest" description="Disordered" evidence="1">
    <location>
        <begin position="928"/>
        <end position="951"/>
    </location>
</feature>
<evidence type="ECO:0000256" key="1">
    <source>
        <dbReference type="SAM" id="MobiDB-lite"/>
    </source>
</evidence>
<gene>
    <name evidence="2" type="ORF">ACHAWU_001954</name>
</gene>
<name>A0ABD3MGZ6_9STRA</name>
<evidence type="ECO:0000313" key="3">
    <source>
        <dbReference type="Proteomes" id="UP001530293"/>
    </source>
</evidence>
<keyword evidence="3" id="KW-1185">Reference proteome</keyword>
<comment type="caution">
    <text evidence="2">The sequence shown here is derived from an EMBL/GenBank/DDBJ whole genome shotgun (WGS) entry which is preliminary data.</text>
</comment>